<evidence type="ECO:0000313" key="2">
    <source>
        <dbReference type="Proteomes" id="UP001174997"/>
    </source>
</evidence>
<sequence length="203" mass="22445">MIHRLDDGWVARNTSKNVSKLFRDLCFPSPQKSKSFSATISSFLKGSASETQPTHQTGRKGLTYLLQPPNKNNNSLPKASPLLHSRSHHVSPLTASFLAFSDKYLANSQPVVIDRAPVSAKTTTHSQVVLVYPLCARESVSSPPGIKRGEGDVSMHMHTHRQPAFVPSLTGHYVQYTYPSWKKDQTKFQPCQRGGTPCVCVLD</sequence>
<gene>
    <name evidence="1" type="ORF">QBC41DRAFT_56027</name>
</gene>
<dbReference type="EMBL" id="JAULSY010000021">
    <property type="protein sequence ID" value="KAK0671367.1"/>
    <property type="molecule type" value="Genomic_DNA"/>
</dbReference>
<reference evidence="1" key="1">
    <citation type="submission" date="2023-06" db="EMBL/GenBank/DDBJ databases">
        <title>Genome-scale phylogeny and comparative genomics of the fungal order Sordariales.</title>
        <authorList>
            <consortium name="Lawrence Berkeley National Laboratory"/>
            <person name="Hensen N."/>
            <person name="Bonometti L."/>
            <person name="Westerberg I."/>
            <person name="Brannstrom I.O."/>
            <person name="Guillou S."/>
            <person name="Cros-Aarteil S."/>
            <person name="Calhoun S."/>
            <person name="Haridas S."/>
            <person name="Kuo A."/>
            <person name="Mondo S."/>
            <person name="Pangilinan J."/>
            <person name="Riley R."/>
            <person name="Labutti K."/>
            <person name="Andreopoulos B."/>
            <person name="Lipzen A."/>
            <person name="Chen C."/>
            <person name="Yanf M."/>
            <person name="Daum C."/>
            <person name="Ng V."/>
            <person name="Clum A."/>
            <person name="Steindorff A."/>
            <person name="Ohm R."/>
            <person name="Martin F."/>
            <person name="Silar P."/>
            <person name="Natvig D."/>
            <person name="Lalanne C."/>
            <person name="Gautier V."/>
            <person name="Ament-Velasquez S.L."/>
            <person name="Kruys A."/>
            <person name="Hutchinson M.I."/>
            <person name="Powell A.J."/>
            <person name="Barry K."/>
            <person name="Miller A.N."/>
            <person name="Grigoriev I.V."/>
            <person name="Debuchy R."/>
            <person name="Gladieux P."/>
            <person name="Thoren M.H."/>
            <person name="Johannesson H."/>
        </authorList>
    </citation>
    <scope>NUCLEOTIDE SEQUENCE</scope>
    <source>
        <strain evidence="1">CBS 307.81</strain>
    </source>
</reference>
<protein>
    <submittedName>
        <fullName evidence="1">Uncharacterized protein</fullName>
    </submittedName>
</protein>
<keyword evidence="2" id="KW-1185">Reference proteome</keyword>
<evidence type="ECO:0000313" key="1">
    <source>
        <dbReference type="EMBL" id="KAK0671367.1"/>
    </source>
</evidence>
<dbReference type="AlphaFoldDB" id="A0AA39ZHZ0"/>
<organism evidence="1 2">
    <name type="scientific">Cercophora samala</name>
    <dbReference type="NCBI Taxonomy" id="330535"/>
    <lineage>
        <taxon>Eukaryota</taxon>
        <taxon>Fungi</taxon>
        <taxon>Dikarya</taxon>
        <taxon>Ascomycota</taxon>
        <taxon>Pezizomycotina</taxon>
        <taxon>Sordariomycetes</taxon>
        <taxon>Sordariomycetidae</taxon>
        <taxon>Sordariales</taxon>
        <taxon>Lasiosphaeriaceae</taxon>
        <taxon>Cercophora</taxon>
    </lineage>
</organism>
<name>A0AA39ZHZ0_9PEZI</name>
<proteinExistence type="predicted"/>
<accession>A0AA39ZHZ0</accession>
<dbReference type="Proteomes" id="UP001174997">
    <property type="component" value="Unassembled WGS sequence"/>
</dbReference>
<comment type="caution">
    <text evidence="1">The sequence shown here is derived from an EMBL/GenBank/DDBJ whole genome shotgun (WGS) entry which is preliminary data.</text>
</comment>